<evidence type="ECO:0000256" key="4">
    <source>
        <dbReference type="ARBA" id="ARBA00012989"/>
    </source>
</evidence>
<dbReference type="InterPro" id="IPR044943">
    <property type="entry name" value="NOS_dom_1"/>
</dbReference>
<dbReference type="GO" id="GO:0046872">
    <property type="term" value="F:metal ion binding"/>
    <property type="evidence" value="ECO:0007669"/>
    <property type="project" value="UniProtKB-KW"/>
</dbReference>
<feature type="non-terminal residue" evidence="13">
    <location>
        <position position="459"/>
    </location>
</feature>
<evidence type="ECO:0000313" key="14">
    <source>
        <dbReference type="Proteomes" id="UP000054359"/>
    </source>
</evidence>
<evidence type="ECO:0000256" key="10">
    <source>
        <dbReference type="ARBA" id="ARBA00023002"/>
    </source>
</evidence>
<dbReference type="Gene3D" id="3.90.1230.10">
    <property type="entry name" value="Nitric Oxide Synthase, Chain A, domain 3"/>
    <property type="match status" value="1"/>
</dbReference>
<keyword evidence="8" id="KW-0521">NADP</keyword>
<dbReference type="STRING" id="407821.A0A087UP30"/>
<reference evidence="13 14" key="1">
    <citation type="submission" date="2013-11" db="EMBL/GenBank/DDBJ databases">
        <title>Genome sequencing of Stegodyphus mimosarum.</title>
        <authorList>
            <person name="Bechsgaard J."/>
        </authorList>
    </citation>
    <scope>NUCLEOTIDE SEQUENCE [LARGE SCALE GENOMIC DNA]</scope>
</reference>
<evidence type="ECO:0000256" key="11">
    <source>
        <dbReference type="ARBA" id="ARBA00023004"/>
    </source>
</evidence>
<dbReference type="InterPro" id="IPR044944">
    <property type="entry name" value="NOS_dom_3"/>
</dbReference>
<dbReference type="GO" id="GO:0004517">
    <property type="term" value="F:nitric-oxide synthase activity"/>
    <property type="evidence" value="ECO:0007669"/>
    <property type="project" value="UniProtKB-EC"/>
</dbReference>
<keyword evidence="5" id="KW-0349">Heme</keyword>
<evidence type="ECO:0000256" key="1">
    <source>
        <dbReference type="ARBA" id="ARBA00001917"/>
    </source>
</evidence>
<evidence type="ECO:0000256" key="3">
    <source>
        <dbReference type="ARBA" id="ARBA00006267"/>
    </source>
</evidence>
<dbReference type="Pfam" id="PF02898">
    <property type="entry name" value="NO_synthase"/>
    <property type="match status" value="1"/>
</dbReference>
<organism evidence="13 14">
    <name type="scientific">Stegodyphus mimosarum</name>
    <name type="common">African social velvet spider</name>
    <dbReference type="NCBI Taxonomy" id="407821"/>
    <lineage>
        <taxon>Eukaryota</taxon>
        <taxon>Metazoa</taxon>
        <taxon>Ecdysozoa</taxon>
        <taxon>Arthropoda</taxon>
        <taxon>Chelicerata</taxon>
        <taxon>Arachnida</taxon>
        <taxon>Araneae</taxon>
        <taxon>Araneomorphae</taxon>
        <taxon>Entelegynae</taxon>
        <taxon>Eresoidea</taxon>
        <taxon>Eresidae</taxon>
        <taxon>Stegodyphus</taxon>
    </lineage>
</organism>
<dbReference type="SUPFAM" id="SSF56512">
    <property type="entry name" value="Nitric oxide (NO) synthase oxygenase domain"/>
    <property type="match status" value="1"/>
</dbReference>
<dbReference type="OrthoDB" id="1688044at2759"/>
<proteinExistence type="inferred from homology"/>
<keyword evidence="7" id="KW-0479">Metal-binding</keyword>
<dbReference type="InterPro" id="IPR004030">
    <property type="entry name" value="NOS_N"/>
</dbReference>
<evidence type="ECO:0000256" key="7">
    <source>
        <dbReference type="ARBA" id="ARBA00022723"/>
    </source>
</evidence>
<dbReference type="PANTHER" id="PTHR43410">
    <property type="entry name" value="NITRIC OXIDE SYNTHASE OXYGENASE"/>
    <property type="match status" value="1"/>
</dbReference>
<comment type="cofactor">
    <cofactor evidence="2">
        <name>heme b</name>
        <dbReference type="ChEBI" id="CHEBI:60344"/>
    </cofactor>
</comment>
<evidence type="ECO:0000256" key="5">
    <source>
        <dbReference type="ARBA" id="ARBA00022617"/>
    </source>
</evidence>
<evidence type="ECO:0000259" key="12">
    <source>
        <dbReference type="PROSITE" id="PS60001"/>
    </source>
</evidence>
<comment type="similarity">
    <text evidence="3">Belongs to the NOS family.</text>
</comment>
<evidence type="ECO:0000256" key="9">
    <source>
        <dbReference type="ARBA" id="ARBA00022860"/>
    </source>
</evidence>
<comment type="cofactor">
    <cofactor evidence="1">
        <name>FMN</name>
        <dbReference type="ChEBI" id="CHEBI:58210"/>
    </cofactor>
</comment>
<evidence type="ECO:0000313" key="13">
    <source>
        <dbReference type="EMBL" id="KFM79119.1"/>
    </source>
</evidence>
<accession>A0A087UP30</accession>
<dbReference type="AlphaFoldDB" id="A0A087UP30"/>
<keyword evidence="10" id="KW-0560">Oxidoreductase</keyword>
<dbReference type="InterPro" id="IPR036119">
    <property type="entry name" value="NOS_N_sf"/>
</dbReference>
<keyword evidence="6" id="KW-0285">Flavoprotein</keyword>
<dbReference type="Gene3D" id="3.90.440.10">
    <property type="entry name" value="Nitric Oxide Synthase,Heme Domain,Chain A domain 2"/>
    <property type="match status" value="1"/>
</dbReference>
<sequence>MRLEKSQQDLSIAKPKGTNLPSKCPFLRAEEGVDLTNFTSGKKTTDILHSLSKPIKCSETSCKGALMSGQSQAPGYRTEEEVLEDAFNFQKQYFAFLKNSSDDDFQNRMNEIKHEVAKTGIYFLTYEELVFGAKLAWRNAPRCIGRIQWNKLEVQDCRNITSTAEMFEALCRHMKSATNDGNLKSMITVFPPRMPGREDFRLWNPQLINFAGYLQPDGTIIGDPGRLHFTRICQRLGWKGKGGRFDVLPWVLSGPGEEPKFYEIPEDLILMVQLEHPKYEWFSELGLQWYALPAVADMMLDVGGIAYTAAPFNGWYMATEVGARNLCDQHRFNISEEVARRMGLDTTTSSTLWKDKALIETTIAVLHSYQKNKVTIMDHHTAAETFMTHMETEQKLRGGCPADWVWIVPPISGSATPVFHQEMITYNLKPSYEYQEKAWITYKWPQNNNIQLKYKLASI</sequence>
<dbReference type="Proteomes" id="UP000054359">
    <property type="component" value="Unassembled WGS sequence"/>
</dbReference>
<evidence type="ECO:0000256" key="2">
    <source>
        <dbReference type="ARBA" id="ARBA00001970"/>
    </source>
</evidence>
<dbReference type="EMBL" id="KK120825">
    <property type="protein sequence ID" value="KFM79119.1"/>
    <property type="molecule type" value="Genomic_DNA"/>
</dbReference>
<protein>
    <recommendedName>
        <fullName evidence="4">nitric-oxide synthase (NADPH)</fullName>
        <ecNumber evidence="4">1.14.13.39</ecNumber>
    </recommendedName>
</protein>
<keyword evidence="11" id="KW-0408">Iron</keyword>
<dbReference type="Gene3D" id="3.90.340.10">
    <property type="entry name" value="Nitric Oxide Synthase, Chain A, domain 1"/>
    <property type="match status" value="1"/>
</dbReference>
<keyword evidence="14" id="KW-1185">Reference proteome</keyword>
<dbReference type="EC" id="1.14.13.39" evidence="4"/>
<feature type="domain" description="Nitric oxide synthase (NOS)" evidence="12">
    <location>
        <begin position="142"/>
        <end position="149"/>
    </location>
</feature>
<dbReference type="InterPro" id="IPR044940">
    <property type="entry name" value="NOS_dom_2"/>
</dbReference>
<keyword evidence="6" id="KW-0288">FMN</keyword>
<dbReference type="GO" id="GO:0005516">
    <property type="term" value="F:calmodulin binding"/>
    <property type="evidence" value="ECO:0007669"/>
    <property type="project" value="UniProtKB-KW"/>
</dbReference>
<keyword evidence="9" id="KW-0112">Calmodulin-binding</keyword>
<dbReference type="GO" id="GO:0006809">
    <property type="term" value="P:nitric oxide biosynthetic process"/>
    <property type="evidence" value="ECO:0007669"/>
    <property type="project" value="InterPro"/>
</dbReference>
<name>A0A087UP30_STEMI</name>
<evidence type="ECO:0000256" key="6">
    <source>
        <dbReference type="ARBA" id="ARBA00022643"/>
    </source>
</evidence>
<gene>
    <name evidence="13" type="ORF">X975_25852</name>
</gene>
<dbReference type="PROSITE" id="PS60001">
    <property type="entry name" value="NOS"/>
    <property type="match status" value="1"/>
</dbReference>
<dbReference type="OMA" id="IWNHQLI"/>
<dbReference type="InterPro" id="IPR050607">
    <property type="entry name" value="NOS"/>
</dbReference>
<evidence type="ECO:0000256" key="8">
    <source>
        <dbReference type="ARBA" id="ARBA00022857"/>
    </source>
</evidence>
<dbReference type="PANTHER" id="PTHR43410:SF1">
    <property type="entry name" value="NITRIC OXIDE SYNTHASE"/>
    <property type="match status" value="1"/>
</dbReference>